<dbReference type="InterPro" id="IPR020635">
    <property type="entry name" value="Tyr_kinase_cat_dom"/>
</dbReference>
<dbReference type="EMBL" id="JAOTOJ010000001">
    <property type="protein sequence ID" value="KAK9411946.1"/>
    <property type="molecule type" value="Genomic_DNA"/>
</dbReference>
<gene>
    <name evidence="6" type="ORF">NXF25_003121</name>
</gene>
<dbReference type="Proteomes" id="UP001474421">
    <property type="component" value="Unassembled WGS sequence"/>
</dbReference>
<dbReference type="AlphaFoldDB" id="A0AAW1CBX1"/>
<keyword evidence="2" id="KW-0067">ATP-binding</keyword>
<dbReference type="FunFam" id="1.10.510.10:FF:001927">
    <property type="entry name" value="Receptor protein-tyrosine kinase"/>
    <property type="match status" value="1"/>
</dbReference>
<protein>
    <submittedName>
        <fullName evidence="6">ALK tyrosine kinase receptor</fullName>
    </submittedName>
</protein>
<dbReference type="Gene3D" id="1.10.510.10">
    <property type="entry name" value="Transferase(Phosphotransferase) domain 1"/>
    <property type="match status" value="1"/>
</dbReference>
<dbReference type="SUPFAM" id="SSF56112">
    <property type="entry name" value="Protein kinase-like (PK-like)"/>
    <property type="match status" value="1"/>
</dbReference>
<proteinExistence type="predicted"/>
<dbReference type="SMART" id="SM00219">
    <property type="entry name" value="TyrKc"/>
    <property type="match status" value="1"/>
</dbReference>
<dbReference type="InterPro" id="IPR000719">
    <property type="entry name" value="Prot_kinase_dom"/>
</dbReference>
<sequence length="322" mass="35797">MLPVKWMPPEAFMEGIFTSKTDTWSFGVLLWEIFSLGYMPYPSKSNQEVLEFVTSGGRMDPPKNCPGPVYRIMTQCWQHQPEDRPDFAIVLERIEYCTQDPDVINTVLPVEYGPCIEEEEKVPVRPEDPKAIPPLLVLPQRDKKGAEQLPPFPSSLPFVIPAGKALLKAATIEPITQANIQTSLEGGHVNMAYTQSIPATELHKTRGSRNKPTNLWNPTYGSWFSEQPIVKTTSQLEKEATEQEDSTQEGSCTLGPSIMAGRLPSSSLLLEPSSLTASVKEVPLFRLRHFPCGNVNYGYQQQGLPLETSAPPLCQQLRGSSP</sequence>
<keyword evidence="7" id="KW-1185">Reference proteome</keyword>
<dbReference type="GO" id="GO:0045664">
    <property type="term" value="P:regulation of neuron differentiation"/>
    <property type="evidence" value="ECO:0007669"/>
    <property type="project" value="TreeGrafter"/>
</dbReference>
<feature type="domain" description="Protein kinase" evidence="5">
    <location>
        <begin position="1"/>
        <end position="103"/>
    </location>
</feature>
<keyword evidence="6" id="KW-0418">Kinase</keyword>
<reference evidence="6 7" key="1">
    <citation type="journal article" date="2024" name="Proc. Natl. Acad. Sci. U.S.A.">
        <title>The genetic regulatory architecture and epigenomic basis for age-related changes in rattlesnake venom.</title>
        <authorList>
            <person name="Hogan M.P."/>
            <person name="Holding M.L."/>
            <person name="Nystrom G.S."/>
            <person name="Colston T.J."/>
            <person name="Bartlett D.A."/>
            <person name="Mason A.J."/>
            <person name="Ellsworth S.A."/>
            <person name="Rautsaw R.M."/>
            <person name="Lawrence K.C."/>
            <person name="Strickland J.L."/>
            <person name="He B."/>
            <person name="Fraser P."/>
            <person name="Margres M.J."/>
            <person name="Gilbert D.M."/>
            <person name="Gibbs H.L."/>
            <person name="Parkinson C.L."/>
            <person name="Rokyta D.R."/>
        </authorList>
    </citation>
    <scope>NUCLEOTIDE SEQUENCE [LARGE SCALE GENOMIC DNA]</scope>
    <source>
        <strain evidence="6">DRR0105</strain>
    </source>
</reference>
<feature type="region of interest" description="Disordered" evidence="4">
    <location>
        <begin position="234"/>
        <end position="257"/>
    </location>
</feature>
<keyword evidence="6" id="KW-0808">Transferase</keyword>
<evidence type="ECO:0000256" key="2">
    <source>
        <dbReference type="ARBA" id="ARBA00022840"/>
    </source>
</evidence>
<dbReference type="GO" id="GO:0005524">
    <property type="term" value="F:ATP binding"/>
    <property type="evidence" value="ECO:0007669"/>
    <property type="project" value="UniProtKB-KW"/>
</dbReference>
<dbReference type="PROSITE" id="PS50011">
    <property type="entry name" value="PROTEIN_KINASE_DOM"/>
    <property type="match status" value="1"/>
</dbReference>
<dbReference type="GO" id="GO:0007169">
    <property type="term" value="P:cell surface receptor protein tyrosine kinase signaling pathway"/>
    <property type="evidence" value="ECO:0007669"/>
    <property type="project" value="TreeGrafter"/>
</dbReference>
<dbReference type="PRINTS" id="PR00109">
    <property type="entry name" value="TYRKINASE"/>
</dbReference>
<dbReference type="InterPro" id="IPR011009">
    <property type="entry name" value="Kinase-like_dom_sf"/>
</dbReference>
<name>A0AAW1CBX1_CROAD</name>
<evidence type="ECO:0000313" key="6">
    <source>
        <dbReference type="EMBL" id="KAK9411946.1"/>
    </source>
</evidence>
<dbReference type="GO" id="GO:0005886">
    <property type="term" value="C:plasma membrane"/>
    <property type="evidence" value="ECO:0007669"/>
    <property type="project" value="TreeGrafter"/>
</dbReference>
<comment type="caution">
    <text evidence="6">The sequence shown here is derived from an EMBL/GenBank/DDBJ whole genome shotgun (WGS) entry which is preliminary data.</text>
</comment>
<dbReference type="PANTHER" id="PTHR24416:SF604">
    <property type="entry name" value="RECEPTOR PROTEIN-TYROSINE KINASE"/>
    <property type="match status" value="1"/>
</dbReference>
<accession>A0AAW1CBX1</accession>
<organism evidence="6 7">
    <name type="scientific">Crotalus adamanteus</name>
    <name type="common">Eastern diamondback rattlesnake</name>
    <dbReference type="NCBI Taxonomy" id="8729"/>
    <lineage>
        <taxon>Eukaryota</taxon>
        <taxon>Metazoa</taxon>
        <taxon>Chordata</taxon>
        <taxon>Craniata</taxon>
        <taxon>Vertebrata</taxon>
        <taxon>Euteleostomi</taxon>
        <taxon>Lepidosauria</taxon>
        <taxon>Squamata</taxon>
        <taxon>Bifurcata</taxon>
        <taxon>Unidentata</taxon>
        <taxon>Episquamata</taxon>
        <taxon>Toxicofera</taxon>
        <taxon>Serpentes</taxon>
        <taxon>Colubroidea</taxon>
        <taxon>Viperidae</taxon>
        <taxon>Crotalinae</taxon>
        <taxon>Crotalus</taxon>
    </lineage>
</organism>
<evidence type="ECO:0000256" key="3">
    <source>
        <dbReference type="ARBA" id="ARBA00023170"/>
    </source>
</evidence>
<dbReference type="GO" id="GO:0043235">
    <property type="term" value="C:receptor complex"/>
    <property type="evidence" value="ECO:0007669"/>
    <property type="project" value="TreeGrafter"/>
</dbReference>
<dbReference type="PANTHER" id="PTHR24416">
    <property type="entry name" value="TYROSINE-PROTEIN KINASE RECEPTOR"/>
    <property type="match status" value="1"/>
</dbReference>
<keyword evidence="1" id="KW-0547">Nucleotide-binding</keyword>
<dbReference type="GO" id="GO:0004714">
    <property type="term" value="F:transmembrane receptor protein tyrosine kinase activity"/>
    <property type="evidence" value="ECO:0007669"/>
    <property type="project" value="TreeGrafter"/>
</dbReference>
<evidence type="ECO:0000256" key="4">
    <source>
        <dbReference type="SAM" id="MobiDB-lite"/>
    </source>
</evidence>
<dbReference type="InterPro" id="IPR050122">
    <property type="entry name" value="RTK"/>
</dbReference>
<evidence type="ECO:0000256" key="1">
    <source>
        <dbReference type="ARBA" id="ARBA00022741"/>
    </source>
</evidence>
<dbReference type="Pfam" id="PF07714">
    <property type="entry name" value="PK_Tyr_Ser-Thr"/>
    <property type="match status" value="1"/>
</dbReference>
<evidence type="ECO:0000259" key="5">
    <source>
        <dbReference type="PROSITE" id="PS50011"/>
    </source>
</evidence>
<evidence type="ECO:0000313" key="7">
    <source>
        <dbReference type="Proteomes" id="UP001474421"/>
    </source>
</evidence>
<dbReference type="GO" id="GO:0042127">
    <property type="term" value="P:regulation of cell population proliferation"/>
    <property type="evidence" value="ECO:0007669"/>
    <property type="project" value="TreeGrafter"/>
</dbReference>
<keyword evidence="3 6" id="KW-0675">Receptor</keyword>
<dbReference type="InterPro" id="IPR001245">
    <property type="entry name" value="Ser-Thr/Tyr_kinase_cat_dom"/>
</dbReference>